<organism evidence="1 2">
    <name type="scientific">Vespula germanica</name>
    <name type="common">German yellow jacket</name>
    <name type="synonym">Paravespula germanica</name>
    <dbReference type="NCBI Taxonomy" id="30212"/>
    <lineage>
        <taxon>Eukaryota</taxon>
        <taxon>Metazoa</taxon>
        <taxon>Ecdysozoa</taxon>
        <taxon>Arthropoda</taxon>
        <taxon>Hexapoda</taxon>
        <taxon>Insecta</taxon>
        <taxon>Pterygota</taxon>
        <taxon>Neoptera</taxon>
        <taxon>Endopterygota</taxon>
        <taxon>Hymenoptera</taxon>
        <taxon>Apocrita</taxon>
        <taxon>Aculeata</taxon>
        <taxon>Vespoidea</taxon>
        <taxon>Vespidae</taxon>
        <taxon>Vespinae</taxon>
        <taxon>Vespula</taxon>
    </lineage>
</organism>
<dbReference type="Proteomes" id="UP000617340">
    <property type="component" value="Unassembled WGS sequence"/>
</dbReference>
<protein>
    <submittedName>
        <fullName evidence="1">Uncharacterized protein</fullName>
    </submittedName>
</protein>
<sequence length="101" mass="10990">MHIPPSSFASRYFCCSYIQAPRGSHDVALDPRRCGAGSNNSTNLDAHVERPFEEFPGLYSPVMLVLRASGQPDNFRSITKFNISTVMADHAGDGNAVQFAA</sequence>
<keyword evidence="2" id="KW-1185">Reference proteome</keyword>
<gene>
    <name evidence="1" type="ORF">HZH68_010593</name>
</gene>
<name>A0A834JSE3_VESGE</name>
<proteinExistence type="predicted"/>
<comment type="caution">
    <text evidence="1">The sequence shown here is derived from an EMBL/GenBank/DDBJ whole genome shotgun (WGS) entry which is preliminary data.</text>
</comment>
<reference evidence="1" key="1">
    <citation type="journal article" date="2020" name="G3 (Bethesda)">
        <title>High-Quality Assemblies for Three Invasive Social Wasps from the &lt;i&gt;Vespula&lt;/i&gt; Genus.</title>
        <authorList>
            <person name="Harrop T.W.R."/>
            <person name="Guhlin J."/>
            <person name="McLaughlin G.M."/>
            <person name="Permina E."/>
            <person name="Stockwell P."/>
            <person name="Gilligan J."/>
            <person name="Le Lec M.F."/>
            <person name="Gruber M.A.M."/>
            <person name="Quinn O."/>
            <person name="Lovegrove M."/>
            <person name="Duncan E.J."/>
            <person name="Remnant E.J."/>
            <person name="Van Eeckhoven J."/>
            <person name="Graham B."/>
            <person name="Knapp R.A."/>
            <person name="Langford K.W."/>
            <person name="Kronenberg Z."/>
            <person name="Press M.O."/>
            <person name="Eacker S.M."/>
            <person name="Wilson-Rankin E.E."/>
            <person name="Purcell J."/>
            <person name="Lester P.J."/>
            <person name="Dearden P.K."/>
        </authorList>
    </citation>
    <scope>NUCLEOTIDE SEQUENCE</scope>
    <source>
        <strain evidence="1">Linc-1</strain>
    </source>
</reference>
<dbReference type="EMBL" id="JACSDZ010000010">
    <property type="protein sequence ID" value="KAF7393774.1"/>
    <property type="molecule type" value="Genomic_DNA"/>
</dbReference>
<evidence type="ECO:0000313" key="1">
    <source>
        <dbReference type="EMBL" id="KAF7393774.1"/>
    </source>
</evidence>
<dbReference type="AlphaFoldDB" id="A0A834JSE3"/>
<evidence type="ECO:0000313" key="2">
    <source>
        <dbReference type="Proteomes" id="UP000617340"/>
    </source>
</evidence>
<accession>A0A834JSE3</accession>